<feature type="transmembrane region" description="Helical" evidence="1">
    <location>
        <begin position="152"/>
        <end position="174"/>
    </location>
</feature>
<evidence type="ECO:0000259" key="2">
    <source>
        <dbReference type="Pfam" id="PF00892"/>
    </source>
</evidence>
<feature type="transmembrane region" description="Helical" evidence="1">
    <location>
        <begin position="243"/>
        <end position="263"/>
    </location>
</feature>
<evidence type="ECO:0000313" key="4">
    <source>
        <dbReference type="Proteomes" id="UP000001591"/>
    </source>
</evidence>
<keyword evidence="1" id="KW-0472">Membrane</keyword>
<dbReference type="Proteomes" id="UP000001591">
    <property type="component" value="Chromosome"/>
</dbReference>
<accession>B6IPF6</accession>
<dbReference type="Pfam" id="PF00892">
    <property type="entry name" value="EamA"/>
    <property type="match status" value="2"/>
</dbReference>
<dbReference type="AlphaFoldDB" id="B6IPF6"/>
<dbReference type="InterPro" id="IPR037185">
    <property type="entry name" value="EmrE-like"/>
</dbReference>
<feature type="transmembrane region" description="Helical" evidence="1">
    <location>
        <begin position="12"/>
        <end position="33"/>
    </location>
</feature>
<dbReference type="SUPFAM" id="SSF103481">
    <property type="entry name" value="Multidrug resistance efflux transporter EmrE"/>
    <property type="match status" value="2"/>
</dbReference>
<feature type="transmembrane region" description="Helical" evidence="1">
    <location>
        <begin position="45"/>
        <end position="67"/>
    </location>
</feature>
<dbReference type="GO" id="GO:0016020">
    <property type="term" value="C:membrane"/>
    <property type="evidence" value="ECO:0007669"/>
    <property type="project" value="InterPro"/>
</dbReference>
<feature type="transmembrane region" description="Helical" evidence="1">
    <location>
        <begin position="186"/>
        <end position="203"/>
    </location>
</feature>
<name>B6IPF6_RHOCS</name>
<dbReference type="HOGENOM" id="CLU_032828_2_3_5"/>
<feature type="transmembrane region" description="Helical" evidence="1">
    <location>
        <begin position="129"/>
        <end position="146"/>
    </location>
</feature>
<feature type="transmembrane region" description="Helical" evidence="1">
    <location>
        <begin position="102"/>
        <end position="122"/>
    </location>
</feature>
<dbReference type="Gene3D" id="1.10.3730.20">
    <property type="match status" value="1"/>
</dbReference>
<evidence type="ECO:0000256" key="1">
    <source>
        <dbReference type="SAM" id="Phobius"/>
    </source>
</evidence>
<dbReference type="STRING" id="414684.RC1_2271"/>
<evidence type="ECO:0000313" key="3">
    <source>
        <dbReference type="EMBL" id="ACI99658.1"/>
    </source>
</evidence>
<feature type="transmembrane region" description="Helical" evidence="1">
    <location>
        <begin position="269"/>
        <end position="287"/>
    </location>
</feature>
<keyword evidence="1" id="KW-0812">Transmembrane</keyword>
<feature type="domain" description="EamA" evidence="2">
    <location>
        <begin position="14"/>
        <end position="146"/>
    </location>
</feature>
<organism evidence="3 4">
    <name type="scientific">Rhodospirillum centenum (strain ATCC 51521 / SW)</name>
    <dbReference type="NCBI Taxonomy" id="414684"/>
    <lineage>
        <taxon>Bacteria</taxon>
        <taxon>Pseudomonadati</taxon>
        <taxon>Pseudomonadota</taxon>
        <taxon>Alphaproteobacteria</taxon>
        <taxon>Rhodospirillales</taxon>
        <taxon>Rhodospirillaceae</taxon>
        <taxon>Rhodospirillum</taxon>
    </lineage>
</organism>
<feature type="transmembrane region" description="Helical" evidence="1">
    <location>
        <begin position="79"/>
        <end position="96"/>
    </location>
</feature>
<protein>
    <submittedName>
        <fullName evidence="3">Integral membrane protein, putative</fullName>
    </submittedName>
</protein>
<dbReference type="PANTHER" id="PTHR22911:SF103">
    <property type="entry name" value="BLR2811 PROTEIN"/>
    <property type="match status" value="1"/>
</dbReference>
<dbReference type="EMBL" id="CP000613">
    <property type="protein sequence ID" value="ACI99658.1"/>
    <property type="molecule type" value="Genomic_DNA"/>
</dbReference>
<gene>
    <name evidence="3" type="ordered locus">RC1_2271</name>
</gene>
<sequence length="297" mass="32332">MTATVPMARTSTLAGILLFIATVFCFSVMDAMVKDLSARYGTWQIMFFRGLFSLLPIAVLVAQSGGIAALRTERPVSHLLRGLVGIATAFCFFYSYGHMPLADVYAIAFATPLMITALSVPLLGEHVGWRRWTAVLVGFVGVLIMLRPGEGLGTPVALVALAGAFFYALLMIYVRRLARTETTAAIVFYFVLLLCVLSAVMMLPDWRTPDTALDWTLLVATGILGGFGQILMTLAFRRAPPSAVAPFEYTGMIWAVFFGFTFFGEVPDPAIWIGGAIVIGSGLYILHREALLARRGR</sequence>
<keyword evidence="1" id="KW-1133">Transmembrane helix</keyword>
<dbReference type="PANTHER" id="PTHR22911">
    <property type="entry name" value="ACYL-MALONYL CONDENSING ENZYME-RELATED"/>
    <property type="match status" value="1"/>
</dbReference>
<proteinExistence type="predicted"/>
<dbReference type="InterPro" id="IPR000620">
    <property type="entry name" value="EamA_dom"/>
</dbReference>
<reference evidence="3 4" key="1">
    <citation type="journal article" date="2010" name="BMC Genomics">
        <title>Metabolic flexibility revealed in the genome of the cyst-forming alpha-1 proteobacterium Rhodospirillum centenum.</title>
        <authorList>
            <person name="Lu Y.K."/>
            <person name="Marden J."/>
            <person name="Han M."/>
            <person name="Swingley W.D."/>
            <person name="Mastrian S.D."/>
            <person name="Chowdhury S.R."/>
            <person name="Hao J."/>
            <person name="Helmy T."/>
            <person name="Kim S."/>
            <person name="Kurdoglu A.A."/>
            <person name="Matthies H.J."/>
            <person name="Rollo D."/>
            <person name="Stothard P."/>
            <person name="Blankenship R.E."/>
            <person name="Bauer C.E."/>
            <person name="Touchman J.W."/>
        </authorList>
    </citation>
    <scope>NUCLEOTIDE SEQUENCE [LARGE SCALE GENOMIC DNA]</scope>
    <source>
        <strain evidence="4">ATCC 51521 / SW</strain>
    </source>
</reference>
<keyword evidence="4" id="KW-1185">Reference proteome</keyword>
<dbReference type="eggNOG" id="COG0697">
    <property type="taxonomic scope" value="Bacteria"/>
</dbReference>
<dbReference type="KEGG" id="rce:RC1_2271"/>
<feature type="transmembrane region" description="Helical" evidence="1">
    <location>
        <begin position="215"/>
        <end position="236"/>
    </location>
</feature>
<feature type="domain" description="EamA" evidence="2">
    <location>
        <begin position="157"/>
        <end position="281"/>
    </location>
</feature>